<keyword evidence="4" id="KW-0732">Signal</keyword>
<feature type="region of interest" description="Disordered" evidence="2">
    <location>
        <begin position="32"/>
        <end position="63"/>
    </location>
</feature>
<dbReference type="Proteomes" id="UP000240500">
    <property type="component" value="Unassembled WGS sequence"/>
</dbReference>
<keyword evidence="3" id="KW-0812">Transmembrane</keyword>
<organism evidence="5 6">
    <name type="scientific">Plasmodium reichenowi</name>
    <dbReference type="NCBI Taxonomy" id="5854"/>
    <lineage>
        <taxon>Eukaryota</taxon>
        <taxon>Sar</taxon>
        <taxon>Alveolata</taxon>
        <taxon>Apicomplexa</taxon>
        <taxon>Aconoidasida</taxon>
        <taxon>Haemosporida</taxon>
        <taxon>Plasmodiidae</taxon>
        <taxon>Plasmodium</taxon>
        <taxon>Plasmodium (Laverania)</taxon>
    </lineage>
</organism>
<proteinExistence type="predicted"/>
<dbReference type="EMBL" id="OFAE01000002">
    <property type="protein sequence ID" value="SOV83885.1"/>
    <property type="molecule type" value="Genomic_DNA"/>
</dbReference>
<evidence type="ECO:0000313" key="6">
    <source>
        <dbReference type="Proteomes" id="UP000240500"/>
    </source>
</evidence>
<feature type="transmembrane region" description="Helical" evidence="3">
    <location>
        <begin position="319"/>
        <end position="341"/>
    </location>
</feature>
<protein>
    <submittedName>
        <fullName evidence="5">Rifin PIR protein, putative</fullName>
    </submittedName>
</protein>
<evidence type="ECO:0000256" key="4">
    <source>
        <dbReference type="SAM" id="SignalP"/>
    </source>
</evidence>
<dbReference type="InterPro" id="IPR006373">
    <property type="entry name" value="VSA_Rifin"/>
</dbReference>
<dbReference type="OrthoDB" id="378796at2759"/>
<dbReference type="AlphaFoldDB" id="A0A2P9DSA9"/>
<dbReference type="VEuPathDB" id="PlasmoDB:PRCDC_0015300"/>
<evidence type="ECO:0000313" key="5">
    <source>
        <dbReference type="EMBL" id="SOV83885.1"/>
    </source>
</evidence>
<dbReference type="NCBIfam" id="TIGR01477">
    <property type="entry name" value="RIFIN"/>
    <property type="match status" value="1"/>
</dbReference>
<name>A0A2P9DSA9_PLARE</name>
<sequence>MKLYCSKILLFCLLLNILLILLSNVYNNNEPQTTPHHTPTTTSRVLSESDTESSIYDSDEDMESVKEIFERQTSQRFEEYQERMKEKRQKRKEQRDKNIQKIIYKDKMEKNLAEKIEKGCLMCGCGLGSVAGSVGLFGGIAINIWKSGALEAAIDKAIVAGTARIAAAANAAGDAAGKELVIAGLQSTFKISTLKGHPLKSFINPENYNNFTSIYEAVYEEYFEKCIPSSLGKRFFSLVDANLDIPFCKSVFNQTSAASQPGQSISSIKVIETNVQTMVSEANGVAKAAAEIAEATERAKAIKTSTDAIEAASTQLYGAIGYSILAILIIVLIMIIIYLVLRYRRKKKMKKKAQYTKLLNQ</sequence>
<feature type="chain" id="PRO_5015133084" evidence="4">
    <location>
        <begin position="28"/>
        <end position="361"/>
    </location>
</feature>
<dbReference type="Pfam" id="PF02009">
    <property type="entry name" value="RIFIN"/>
    <property type="match status" value="1"/>
</dbReference>
<gene>
    <name evidence="5" type="ORF">PRG01_0010800</name>
</gene>
<dbReference type="VEuPathDB" id="PlasmoDB:PRCDC_0030600"/>
<evidence type="ECO:0000256" key="3">
    <source>
        <dbReference type="SAM" id="Phobius"/>
    </source>
</evidence>
<keyword evidence="1" id="KW-0175">Coiled coil</keyword>
<feature type="signal peptide" evidence="4">
    <location>
        <begin position="1"/>
        <end position="27"/>
    </location>
</feature>
<evidence type="ECO:0000256" key="1">
    <source>
        <dbReference type="SAM" id="Coils"/>
    </source>
</evidence>
<reference evidence="5 6" key="1">
    <citation type="submission" date="2016-09" db="EMBL/GenBank/DDBJ databases">
        <authorList>
            <consortium name="Pathogen Informatics"/>
        </authorList>
    </citation>
    <scope>NUCLEOTIDE SEQUENCE [LARGE SCALE GENOMIC DNA]</scope>
</reference>
<feature type="compositionally biased region" description="Polar residues" evidence="2">
    <location>
        <begin position="43"/>
        <end position="56"/>
    </location>
</feature>
<evidence type="ECO:0000256" key="2">
    <source>
        <dbReference type="SAM" id="MobiDB-lite"/>
    </source>
</evidence>
<dbReference type="VEuPathDB" id="PlasmoDB:PRG01_0010800"/>
<accession>A0A2P9DSA9</accession>
<feature type="compositionally biased region" description="Low complexity" evidence="2">
    <location>
        <begin position="32"/>
        <end position="42"/>
    </location>
</feature>
<feature type="coiled-coil region" evidence="1">
    <location>
        <begin position="70"/>
        <end position="97"/>
    </location>
</feature>
<keyword evidence="3" id="KW-1133">Transmembrane helix</keyword>
<keyword evidence="3" id="KW-0472">Membrane</keyword>